<dbReference type="PANTHER" id="PTHR34119">
    <property type="entry name" value="HYDROXYPROLINE-RICH GLYCOPROTEIN-LIKE"/>
    <property type="match status" value="1"/>
</dbReference>
<proteinExistence type="predicted"/>
<reference evidence="2" key="1">
    <citation type="submission" date="2023-03" db="EMBL/GenBank/DDBJ databases">
        <title>Chromosome-scale reference genome and RAD-based genetic map of yellow starthistle (Centaurea solstitialis) reveal putative structural variation and QTLs associated with invader traits.</title>
        <authorList>
            <person name="Reatini B."/>
            <person name="Cang F.A."/>
            <person name="Jiang Q."/>
            <person name="Mckibben M.T.W."/>
            <person name="Barker M.S."/>
            <person name="Rieseberg L.H."/>
            <person name="Dlugosch K.M."/>
        </authorList>
    </citation>
    <scope>NUCLEOTIDE SEQUENCE</scope>
    <source>
        <strain evidence="2">CAN-66</strain>
        <tissue evidence="2">Leaf</tissue>
    </source>
</reference>
<feature type="region of interest" description="Disordered" evidence="1">
    <location>
        <begin position="435"/>
        <end position="454"/>
    </location>
</feature>
<dbReference type="Gene3D" id="1.20.1270.60">
    <property type="entry name" value="Arfaptin homology (AH) domain/BAR domain"/>
    <property type="match status" value="1"/>
</dbReference>
<evidence type="ECO:0000256" key="1">
    <source>
        <dbReference type="SAM" id="MobiDB-lite"/>
    </source>
</evidence>
<dbReference type="PANTHER" id="PTHR34119:SF1">
    <property type="entry name" value="OS04G0394700 PROTEIN"/>
    <property type="match status" value="1"/>
</dbReference>
<organism evidence="2 3">
    <name type="scientific">Centaurea solstitialis</name>
    <name type="common">yellow star-thistle</name>
    <dbReference type="NCBI Taxonomy" id="347529"/>
    <lineage>
        <taxon>Eukaryota</taxon>
        <taxon>Viridiplantae</taxon>
        <taxon>Streptophyta</taxon>
        <taxon>Embryophyta</taxon>
        <taxon>Tracheophyta</taxon>
        <taxon>Spermatophyta</taxon>
        <taxon>Magnoliopsida</taxon>
        <taxon>eudicotyledons</taxon>
        <taxon>Gunneridae</taxon>
        <taxon>Pentapetalae</taxon>
        <taxon>asterids</taxon>
        <taxon>campanulids</taxon>
        <taxon>Asterales</taxon>
        <taxon>Asteraceae</taxon>
        <taxon>Carduoideae</taxon>
        <taxon>Cardueae</taxon>
        <taxon>Centaureinae</taxon>
        <taxon>Centaurea</taxon>
    </lineage>
</organism>
<dbReference type="AlphaFoldDB" id="A0AA38U0Q6"/>
<evidence type="ECO:0008006" key="4">
    <source>
        <dbReference type="Google" id="ProtNLM"/>
    </source>
</evidence>
<dbReference type="CDD" id="cd07307">
    <property type="entry name" value="BAR"/>
    <property type="match status" value="1"/>
</dbReference>
<dbReference type="EMBL" id="JARYMX010000002">
    <property type="protein sequence ID" value="KAJ9563926.1"/>
    <property type="molecule type" value="Genomic_DNA"/>
</dbReference>
<feature type="compositionally biased region" description="Acidic residues" evidence="1">
    <location>
        <begin position="296"/>
        <end position="313"/>
    </location>
</feature>
<dbReference type="InterPro" id="IPR027267">
    <property type="entry name" value="AH/BAR_dom_sf"/>
</dbReference>
<name>A0AA38U0Q6_9ASTR</name>
<sequence>MVVVKRRVLKNQKGVRDSAIGGDTCRRRRTARGCAKEDRQLGMKSPLKKLRGLGLYQRRKRHQRHHDPQLDDLSKANQDMVDMKDCYDSLLSAAAATANSAYEFSESLREMGDCLLEKTSLNDDEDSGRVLLMLGKAQFEIQSLVDHYRAHIARTITVPSESLLNELRIVEEMKRQCDEKRSETIRILILHDEMKIRHKDRRRLGSGKGEYISSHQLREAQEEFDEDATLFVCRMKSLKGGQSRSLLTQAARHHAAQMCFFRKALKSLEAIEPHVKLVTEQQHIDYQFSGLEDDDRDSVFLTDDEDDEDESDDDHCMHQDGELSFEYQRNDQNNDVSSSENSMELESADLTFPQVASLNSVKRTHEMGKEDEAHCKRDAEAPLELIYLGYRAKRRQQISTTFCHDNSEATETFRQMRQSSARKLNTYVLPTPLEKIPKLDGQGPRPTTNMWHSSPLENKNILSKEKNSIVSNTQSAVLKESNNNSRPAVIPSPPLKEVRTSTQTDPRSCFNARDRHAFSSPLAGSVQPNKSLSSSSGPIGTTLQSSGSLSPTKLPSSSNSFVSSPKISELHELPRPPASKIPYKAGFSAPLVTFKGVSVTQIQSIPKESQNFRTSERIVSPPATPVSIKNRMLNFGLSFLWIQVKKDHSSSEKKVMRENTLSFIC</sequence>
<feature type="compositionally biased region" description="Polar residues" evidence="1">
    <location>
        <begin position="445"/>
        <end position="454"/>
    </location>
</feature>
<feature type="compositionally biased region" description="Polar residues" evidence="1">
    <location>
        <begin position="476"/>
        <end position="486"/>
    </location>
</feature>
<gene>
    <name evidence="2" type="ORF">OSB04_009086</name>
</gene>
<keyword evidence="3" id="KW-1185">Reference proteome</keyword>
<dbReference type="SUPFAM" id="SSF103657">
    <property type="entry name" value="BAR/IMD domain-like"/>
    <property type="match status" value="1"/>
</dbReference>
<evidence type="ECO:0000313" key="2">
    <source>
        <dbReference type="EMBL" id="KAJ9563926.1"/>
    </source>
</evidence>
<feature type="compositionally biased region" description="Polar residues" evidence="1">
    <location>
        <begin position="526"/>
        <end position="555"/>
    </location>
</feature>
<dbReference type="Proteomes" id="UP001172457">
    <property type="component" value="Chromosome 2"/>
</dbReference>
<dbReference type="InterPro" id="IPR037488">
    <property type="entry name" value="At2g33490-like"/>
</dbReference>
<evidence type="ECO:0000313" key="3">
    <source>
        <dbReference type="Proteomes" id="UP001172457"/>
    </source>
</evidence>
<feature type="region of interest" description="Disordered" evidence="1">
    <location>
        <begin position="476"/>
        <end position="561"/>
    </location>
</feature>
<accession>A0AA38U0Q6</accession>
<feature type="region of interest" description="Disordered" evidence="1">
    <location>
        <begin position="296"/>
        <end position="318"/>
    </location>
</feature>
<protein>
    <recommendedName>
        <fullName evidence="4">Hydroxyproline-rich glycoprotein family protein</fullName>
    </recommendedName>
</protein>
<comment type="caution">
    <text evidence="2">The sequence shown here is derived from an EMBL/GenBank/DDBJ whole genome shotgun (WGS) entry which is preliminary data.</text>
</comment>